<sequence length="347" mass="39649">MHRYLILLLTLLILTIVPVSGEVILYWPGEDSIGTSDIKDITNAPGESLVFATTNGISIFNDGNWEILHSKARDRRGYLEGIPLNDYVLDAEYDIYGNLWLGYSDGIQIYDGYTKPRTMRYPERTLIIYSINDLQARSDEMWVATGNSGVYCYSKGEWKWFQPYTDKSPGANRIVSMAVDYSTGALVLASDNEGQYILNVTSDNPGFDEIISHKISKDMQNVRSDPSGGVYFFNETDIVHYNEISGAVNILNVTDLSEDVHNINDVYSTKDGKYIIGTNYGLYAWKEGIILKHLSRKDLKENNIKKVFVDADGRWWFVNKILTGYYYEKEFEPLVSIEFQYFDSLNF</sequence>
<name>A0AA97FA46_9EURY</name>
<evidence type="ECO:0000313" key="1">
    <source>
        <dbReference type="EMBL" id="WOF15610.1"/>
    </source>
</evidence>
<dbReference type="Proteomes" id="UP001301797">
    <property type="component" value="Chromosome"/>
</dbReference>
<dbReference type="KEGG" id="mefw:F1737_02370"/>
<evidence type="ECO:0008006" key="3">
    <source>
        <dbReference type="Google" id="ProtNLM"/>
    </source>
</evidence>
<organism evidence="1 2">
    <name type="scientific">Methanochimaera problematica</name>
    <dbReference type="NCBI Taxonomy" id="2609417"/>
    <lineage>
        <taxon>Archaea</taxon>
        <taxon>Methanobacteriati</taxon>
        <taxon>Methanobacteriota</taxon>
        <taxon>Stenosarchaea group</taxon>
        <taxon>Methanomicrobia</taxon>
        <taxon>Methanomicrobiales</taxon>
        <taxon>Methanomicrobiaceae</taxon>
        <taxon>Methanochimaera</taxon>
    </lineage>
</organism>
<dbReference type="SUPFAM" id="SSF63829">
    <property type="entry name" value="Calcium-dependent phosphotriesterase"/>
    <property type="match status" value="1"/>
</dbReference>
<dbReference type="AlphaFoldDB" id="A0AA97FA46"/>
<keyword evidence="2" id="KW-1185">Reference proteome</keyword>
<gene>
    <name evidence="1" type="ORF">F1737_02370</name>
</gene>
<dbReference type="Gene3D" id="2.130.10.10">
    <property type="entry name" value="YVTN repeat-like/Quinoprotein amine dehydrogenase"/>
    <property type="match status" value="1"/>
</dbReference>
<dbReference type="RefSeq" id="WP_317137183.1">
    <property type="nucleotide sequence ID" value="NZ_CP043875.1"/>
</dbReference>
<dbReference type="InterPro" id="IPR015943">
    <property type="entry name" value="WD40/YVTN_repeat-like_dom_sf"/>
</dbReference>
<proteinExistence type="predicted"/>
<dbReference type="EMBL" id="CP043875">
    <property type="protein sequence ID" value="WOF15610.1"/>
    <property type="molecule type" value="Genomic_DNA"/>
</dbReference>
<evidence type="ECO:0000313" key="2">
    <source>
        <dbReference type="Proteomes" id="UP001301797"/>
    </source>
</evidence>
<protein>
    <recommendedName>
        <fullName evidence="3">Two component regulator propeller</fullName>
    </recommendedName>
</protein>
<dbReference type="GeneID" id="85228977"/>
<reference evidence="1 2" key="1">
    <citation type="submission" date="2019-09" db="EMBL/GenBank/DDBJ databases">
        <title>The complete genome of Methanoplanus sp. FWC-SCC4.</title>
        <authorList>
            <person name="Chen S.-C."/>
            <person name="Zhou Y.-Z."/>
            <person name="Lai M.-C."/>
        </authorList>
    </citation>
    <scope>NUCLEOTIDE SEQUENCE [LARGE SCALE GENOMIC DNA]</scope>
    <source>
        <strain evidence="1 2">FWC-SCC4</strain>
    </source>
</reference>
<accession>A0AA97FA46</accession>